<evidence type="ECO:0000256" key="1">
    <source>
        <dbReference type="SAM" id="MobiDB-lite"/>
    </source>
</evidence>
<dbReference type="Proteomes" id="UP001152888">
    <property type="component" value="Unassembled WGS sequence"/>
</dbReference>
<comment type="caution">
    <text evidence="2">The sequence shown here is derived from an EMBL/GenBank/DDBJ whole genome shotgun (WGS) entry which is preliminary data.</text>
</comment>
<evidence type="ECO:0000313" key="2">
    <source>
        <dbReference type="EMBL" id="CAH2017560.1"/>
    </source>
</evidence>
<evidence type="ECO:0000313" key="3">
    <source>
        <dbReference type="Proteomes" id="UP001152888"/>
    </source>
</evidence>
<sequence>MFCRKDIEDEESDSENYQSEIENYCKDIDSYYWTEIEKINKECKHQILQEKTPYLLGTDYVTADCSPLSIHCGLSIARCFAPSVKLMKKSEIGTQITFRADEWELFIFTLRCLDISYLSDNEVPCITTSKEEDIKHIECDEDVKICKTSTLDCKILKVYTRRESINYHILSEEEEDNSLICSESIESTPSPEAPASTAPGPSTTTTTTTTTTKNIQQKQSCHCNKREKASALPNQPTKNITIQVHYNDKGELLYKTIKFKTTCNCEKNK</sequence>
<gene>
    <name evidence="2" type="ORF">ACAOBT_LOCUS36100</name>
</gene>
<proteinExistence type="predicted"/>
<reference evidence="2" key="1">
    <citation type="submission" date="2022-03" db="EMBL/GenBank/DDBJ databases">
        <authorList>
            <person name="Sayadi A."/>
        </authorList>
    </citation>
    <scope>NUCLEOTIDE SEQUENCE</scope>
</reference>
<protein>
    <submittedName>
        <fullName evidence="2">Uncharacterized protein</fullName>
    </submittedName>
</protein>
<dbReference type="AlphaFoldDB" id="A0A9P0VRA6"/>
<name>A0A9P0VRA6_ACAOB</name>
<organism evidence="2 3">
    <name type="scientific">Acanthoscelides obtectus</name>
    <name type="common">Bean weevil</name>
    <name type="synonym">Bruchus obtectus</name>
    <dbReference type="NCBI Taxonomy" id="200917"/>
    <lineage>
        <taxon>Eukaryota</taxon>
        <taxon>Metazoa</taxon>
        <taxon>Ecdysozoa</taxon>
        <taxon>Arthropoda</taxon>
        <taxon>Hexapoda</taxon>
        <taxon>Insecta</taxon>
        <taxon>Pterygota</taxon>
        <taxon>Neoptera</taxon>
        <taxon>Endopterygota</taxon>
        <taxon>Coleoptera</taxon>
        <taxon>Polyphaga</taxon>
        <taxon>Cucujiformia</taxon>
        <taxon>Chrysomeloidea</taxon>
        <taxon>Chrysomelidae</taxon>
        <taxon>Bruchinae</taxon>
        <taxon>Bruchini</taxon>
        <taxon>Acanthoscelides</taxon>
    </lineage>
</organism>
<feature type="region of interest" description="Disordered" evidence="1">
    <location>
        <begin position="184"/>
        <end position="213"/>
    </location>
</feature>
<feature type="compositionally biased region" description="Low complexity" evidence="1">
    <location>
        <begin position="184"/>
        <end position="212"/>
    </location>
</feature>
<accession>A0A9P0VRA6</accession>
<dbReference type="EMBL" id="CAKOFQ010009346">
    <property type="protein sequence ID" value="CAH2017560.1"/>
    <property type="molecule type" value="Genomic_DNA"/>
</dbReference>
<keyword evidence="3" id="KW-1185">Reference proteome</keyword>